<reference evidence="4 5" key="1">
    <citation type="submission" date="2020-05" db="EMBL/GenBank/DDBJ databases">
        <title>MicrobeNet Type strains.</title>
        <authorList>
            <person name="Nicholson A.C."/>
        </authorList>
    </citation>
    <scope>NUCLEOTIDE SEQUENCE [LARGE SCALE GENOMIC DNA]</scope>
    <source>
        <strain evidence="4 5">JCM 3224</strain>
    </source>
</reference>
<keyword evidence="5" id="KW-1185">Reference proteome</keyword>
<dbReference type="InterPro" id="IPR052698">
    <property type="entry name" value="MoCofactor_Util/Proc"/>
</dbReference>
<dbReference type="InterPro" id="IPR027051">
    <property type="entry name" value="XdhC_Rossmann_dom"/>
</dbReference>
<dbReference type="EMBL" id="JABELX010000016">
    <property type="protein sequence ID" value="NNH74814.1"/>
    <property type="molecule type" value="Genomic_DNA"/>
</dbReference>
<dbReference type="Proteomes" id="UP000586827">
    <property type="component" value="Unassembled WGS sequence"/>
</dbReference>
<name>A0A849C817_9NOCA</name>
<feature type="domain" description="XdhC- CoxI" evidence="2">
    <location>
        <begin position="12"/>
        <end position="78"/>
    </location>
</feature>
<feature type="domain" description="XdhC Rossmann" evidence="3">
    <location>
        <begin position="163"/>
        <end position="309"/>
    </location>
</feature>
<dbReference type="Gene3D" id="3.40.50.720">
    <property type="entry name" value="NAD(P)-binding Rossmann-like Domain"/>
    <property type="match status" value="1"/>
</dbReference>
<dbReference type="InterPro" id="IPR003777">
    <property type="entry name" value="XdhC_CoxI"/>
</dbReference>
<proteinExistence type="predicted"/>
<evidence type="ECO:0000259" key="2">
    <source>
        <dbReference type="Pfam" id="PF02625"/>
    </source>
</evidence>
<gene>
    <name evidence="4" type="ORF">HLB23_34040</name>
</gene>
<dbReference type="RefSeq" id="WP_067528776.1">
    <property type="nucleotide sequence ID" value="NZ_JABELX010000016.1"/>
</dbReference>
<evidence type="ECO:0000313" key="5">
    <source>
        <dbReference type="Proteomes" id="UP000586827"/>
    </source>
</evidence>
<comment type="caution">
    <text evidence="4">The sequence shown here is derived from an EMBL/GenBank/DDBJ whole genome shotgun (WGS) entry which is preliminary data.</text>
</comment>
<protein>
    <submittedName>
        <fullName evidence="4">XdhC family protein</fullName>
    </submittedName>
</protein>
<organism evidence="4 5">
    <name type="scientific">Nocardia uniformis</name>
    <dbReference type="NCBI Taxonomy" id="53432"/>
    <lineage>
        <taxon>Bacteria</taxon>
        <taxon>Bacillati</taxon>
        <taxon>Actinomycetota</taxon>
        <taxon>Actinomycetes</taxon>
        <taxon>Mycobacteriales</taxon>
        <taxon>Nocardiaceae</taxon>
        <taxon>Nocardia</taxon>
    </lineage>
</organism>
<dbReference type="PANTHER" id="PTHR30388:SF4">
    <property type="entry name" value="MOLYBDENUM COFACTOR INSERTION CHAPERONE PAOD"/>
    <property type="match status" value="1"/>
</dbReference>
<dbReference type="Pfam" id="PF13478">
    <property type="entry name" value="XdhC_C"/>
    <property type="match status" value="1"/>
</dbReference>
<evidence type="ECO:0000313" key="4">
    <source>
        <dbReference type="EMBL" id="NNH74814.1"/>
    </source>
</evidence>
<evidence type="ECO:0000259" key="3">
    <source>
        <dbReference type="Pfam" id="PF13478"/>
    </source>
</evidence>
<evidence type="ECO:0000256" key="1">
    <source>
        <dbReference type="SAM" id="MobiDB-lite"/>
    </source>
</evidence>
<dbReference type="Pfam" id="PF02625">
    <property type="entry name" value="XdhC_CoxI"/>
    <property type="match status" value="1"/>
</dbReference>
<accession>A0A849C817</accession>
<feature type="region of interest" description="Disordered" evidence="1">
    <location>
        <begin position="316"/>
        <end position="337"/>
    </location>
</feature>
<dbReference type="PANTHER" id="PTHR30388">
    <property type="entry name" value="ALDEHYDE OXIDOREDUCTASE MOLYBDENUM COFACTOR ASSEMBLY PROTEIN"/>
    <property type="match status" value="1"/>
</dbReference>
<feature type="compositionally biased region" description="Polar residues" evidence="1">
    <location>
        <begin position="316"/>
        <end position="325"/>
    </location>
</feature>
<dbReference type="AlphaFoldDB" id="A0A849C817"/>
<sequence length="337" mass="35698">MRDIVDDLLRVWHSGRIAGLATLVRTMGSTPLPIGSAMMVDAEGRAFGSVSAGGAEAAVYDAAAASAQTGRRAMHRFGPDTGQGVGTIDVFTEPFSRSTFPEFPAVAADIKQQRQVTVFTVVWNSDPDVIGQHLVTDRKHGTELVSLPDSDIFVSSFVRPPRLIIVGANAFASALAIQARLIDYRVTVCDARPSFASPEAYPGCEVVADWPHRYLNVQSSAGEIDRSTAIVVLSHDAQFEIPLLTVALRLPELGYLAALGSRVTHSRRLEALQAGGFDDATLSRLHAPAGLDLGGRTPAETALAITAELLAARTSTSAEPLSSRTGPIHPASVPVAR</sequence>